<organism evidence="2 3">
    <name type="scientific">Lachnellula suecica</name>
    <dbReference type="NCBI Taxonomy" id="602035"/>
    <lineage>
        <taxon>Eukaryota</taxon>
        <taxon>Fungi</taxon>
        <taxon>Dikarya</taxon>
        <taxon>Ascomycota</taxon>
        <taxon>Pezizomycotina</taxon>
        <taxon>Leotiomycetes</taxon>
        <taxon>Helotiales</taxon>
        <taxon>Lachnaceae</taxon>
        <taxon>Lachnellula</taxon>
    </lineage>
</organism>
<evidence type="ECO:0000256" key="1">
    <source>
        <dbReference type="SAM" id="SignalP"/>
    </source>
</evidence>
<dbReference type="Proteomes" id="UP000469558">
    <property type="component" value="Unassembled WGS sequence"/>
</dbReference>
<evidence type="ECO:0000313" key="3">
    <source>
        <dbReference type="Proteomes" id="UP000469558"/>
    </source>
</evidence>
<evidence type="ECO:0000313" key="2">
    <source>
        <dbReference type="EMBL" id="TVY71428.1"/>
    </source>
</evidence>
<name>A0A8T9C661_9HELO</name>
<sequence>MFFLPLILAAGSFTTLISGAPVPSFLSNVVARVTSSLSLEERSTSSYTVFGGTGELSDGWPSSGSWVSSFDTMFEANSVNIQGSCTQWSVANPTDSELADLKSAISSVASSTSIDARFILAIVMQESNGCVRAPTTNYGVVNPGLMQSHDGTGTCNDGSVQNPCPSSEITQMITDGTAGTTSGDGLQQCITQSGATDDSKYYKAARIYNSGSIASTKNLGAGVATHCYASDIANRLLGWTGAGSTCNSAIVGTLTGTVSSGSSSDSSSSAVASSAAAPTTYAASSAAQAPSSTVVTIPTTSASAVAPPATSTAAGGVF</sequence>
<reference evidence="2 3" key="1">
    <citation type="submission" date="2018-05" db="EMBL/GenBank/DDBJ databases">
        <title>Genome sequencing and assembly of the regulated plant pathogen Lachnellula willkommii and related sister species for the development of diagnostic species identification markers.</title>
        <authorList>
            <person name="Giroux E."/>
            <person name="Bilodeau G."/>
        </authorList>
    </citation>
    <scope>NUCLEOTIDE SEQUENCE [LARGE SCALE GENOMIC DNA]</scope>
    <source>
        <strain evidence="2 3">CBS 268.59</strain>
    </source>
</reference>
<dbReference type="AlphaFoldDB" id="A0A8T9C661"/>
<dbReference type="InterPro" id="IPR023346">
    <property type="entry name" value="Lysozyme-like_dom_sf"/>
</dbReference>
<accession>A0A8T9C661</accession>
<dbReference type="OrthoDB" id="1193027at2759"/>
<proteinExistence type="predicted"/>
<feature type="chain" id="PRO_5035931566" evidence="1">
    <location>
        <begin position="20"/>
        <end position="318"/>
    </location>
</feature>
<comment type="caution">
    <text evidence="2">The sequence shown here is derived from an EMBL/GenBank/DDBJ whole genome shotgun (WGS) entry which is preliminary data.</text>
</comment>
<dbReference type="Gene3D" id="1.10.530.10">
    <property type="match status" value="1"/>
</dbReference>
<protein>
    <submittedName>
        <fullName evidence="2">Uncharacterized protein</fullName>
    </submittedName>
</protein>
<feature type="non-terminal residue" evidence="2">
    <location>
        <position position="1"/>
    </location>
</feature>
<keyword evidence="3" id="KW-1185">Reference proteome</keyword>
<feature type="signal peptide" evidence="1">
    <location>
        <begin position="1"/>
        <end position="19"/>
    </location>
</feature>
<dbReference type="SUPFAM" id="SSF53955">
    <property type="entry name" value="Lysozyme-like"/>
    <property type="match status" value="1"/>
</dbReference>
<dbReference type="EMBL" id="QGMK01001233">
    <property type="protein sequence ID" value="TVY71428.1"/>
    <property type="molecule type" value="Genomic_DNA"/>
</dbReference>
<keyword evidence="1" id="KW-0732">Signal</keyword>
<gene>
    <name evidence="2" type="ORF">LSUE1_G009850</name>
</gene>